<gene>
    <name evidence="2" type="ORF">B0A55_11664</name>
</gene>
<organism evidence="2 3">
    <name type="scientific">Friedmanniomyces simplex</name>
    <dbReference type="NCBI Taxonomy" id="329884"/>
    <lineage>
        <taxon>Eukaryota</taxon>
        <taxon>Fungi</taxon>
        <taxon>Dikarya</taxon>
        <taxon>Ascomycota</taxon>
        <taxon>Pezizomycotina</taxon>
        <taxon>Dothideomycetes</taxon>
        <taxon>Dothideomycetidae</taxon>
        <taxon>Mycosphaerellales</taxon>
        <taxon>Teratosphaeriaceae</taxon>
        <taxon>Friedmanniomyces</taxon>
    </lineage>
</organism>
<dbReference type="Pfam" id="PF10294">
    <property type="entry name" value="Methyltransf_16"/>
    <property type="match status" value="1"/>
</dbReference>
<name>A0A4U0W9C4_9PEZI</name>
<sequence length="385" mass="42264">MARDRPLITADELGLNEEDDEALDVLDLPQLYTKPAAKVLLATLDDLTSQPSSWEATPRSGTPRGLSGTSTPLRRKRKVKSKGVPSYLTKIISSPLAWIDDDAEKEEVWEAASLRLSERSGRMAMGDIHRTFVVSLHAMDASDRSARDKATEDADEKLEITLHEPALTADNMGLKTWASSYLLARRMVHVRDLLPHLTPDARVLELGAGTGLVGLAAAVVLKRTVILTDLADIVPNLERNVRDNAALLALHDTKAEAAVLDWSEPGTFILAPASGEQQQRCPPHSFPLILATDSIYSPAHPALLVQAIEYHLCRSRDSRVVLEMPVRDAYTAERGELRKRMATLGLVVVSEGLEVGYDDWGASDGRDDGEALAEVVCWWNIWGWG</sequence>
<proteinExistence type="predicted"/>
<dbReference type="EMBL" id="NAJQ01001440">
    <property type="protein sequence ID" value="TKA58982.1"/>
    <property type="molecule type" value="Genomic_DNA"/>
</dbReference>
<dbReference type="Gene3D" id="3.40.50.150">
    <property type="entry name" value="Vaccinia Virus protein VP39"/>
    <property type="match status" value="1"/>
</dbReference>
<dbReference type="InterPro" id="IPR029063">
    <property type="entry name" value="SAM-dependent_MTases_sf"/>
</dbReference>
<protein>
    <submittedName>
        <fullName evidence="2">Uncharacterized protein</fullName>
    </submittedName>
</protein>
<feature type="region of interest" description="Disordered" evidence="1">
    <location>
        <begin position="50"/>
        <end position="79"/>
    </location>
</feature>
<dbReference type="GO" id="GO:0005829">
    <property type="term" value="C:cytosol"/>
    <property type="evidence" value="ECO:0007669"/>
    <property type="project" value="TreeGrafter"/>
</dbReference>
<reference evidence="2 3" key="1">
    <citation type="submission" date="2017-03" db="EMBL/GenBank/DDBJ databases">
        <title>Genomes of endolithic fungi from Antarctica.</title>
        <authorList>
            <person name="Coleine C."/>
            <person name="Masonjones S."/>
            <person name="Stajich J.E."/>
        </authorList>
    </citation>
    <scope>NUCLEOTIDE SEQUENCE [LARGE SCALE GENOMIC DNA]</scope>
    <source>
        <strain evidence="2 3">CCFEE 5184</strain>
    </source>
</reference>
<accession>A0A4U0W9C4</accession>
<dbReference type="Proteomes" id="UP000309340">
    <property type="component" value="Unassembled WGS sequence"/>
</dbReference>
<dbReference type="STRING" id="329884.A0A4U0W9C4"/>
<dbReference type="CDD" id="cd02440">
    <property type="entry name" value="AdoMet_MTases"/>
    <property type="match status" value="1"/>
</dbReference>
<dbReference type="OrthoDB" id="2671at2759"/>
<evidence type="ECO:0000313" key="2">
    <source>
        <dbReference type="EMBL" id="TKA58982.1"/>
    </source>
</evidence>
<dbReference type="SUPFAM" id="SSF53335">
    <property type="entry name" value="S-adenosyl-L-methionine-dependent methyltransferases"/>
    <property type="match status" value="1"/>
</dbReference>
<dbReference type="InterPro" id="IPR019410">
    <property type="entry name" value="Methyltransf_16"/>
</dbReference>
<evidence type="ECO:0000256" key="1">
    <source>
        <dbReference type="SAM" id="MobiDB-lite"/>
    </source>
</evidence>
<evidence type="ECO:0000313" key="3">
    <source>
        <dbReference type="Proteomes" id="UP000309340"/>
    </source>
</evidence>
<comment type="caution">
    <text evidence="2">The sequence shown here is derived from an EMBL/GenBank/DDBJ whole genome shotgun (WGS) entry which is preliminary data.</text>
</comment>
<dbReference type="GO" id="GO:0008757">
    <property type="term" value="F:S-adenosylmethionine-dependent methyltransferase activity"/>
    <property type="evidence" value="ECO:0007669"/>
    <property type="project" value="UniProtKB-ARBA"/>
</dbReference>
<dbReference type="AlphaFoldDB" id="A0A4U0W9C4"/>
<dbReference type="PANTHER" id="PTHR14614:SF156">
    <property type="entry name" value="PROTEIN-LYSINE N-METHYLTRANSFERASE EFM2"/>
    <property type="match status" value="1"/>
</dbReference>
<keyword evidence="3" id="KW-1185">Reference proteome</keyword>
<dbReference type="PANTHER" id="PTHR14614">
    <property type="entry name" value="HEPATOCELLULAR CARCINOMA-ASSOCIATED ANTIGEN"/>
    <property type="match status" value="1"/>
</dbReference>